<dbReference type="SMART" id="SM00530">
    <property type="entry name" value="HTH_XRE"/>
    <property type="match status" value="1"/>
</dbReference>
<keyword evidence="5" id="KW-1185">Reference proteome</keyword>
<feature type="domain" description="HTH cro/C1-type" evidence="2">
    <location>
        <begin position="6"/>
        <end position="61"/>
    </location>
</feature>
<dbReference type="SUPFAM" id="SSF47406">
    <property type="entry name" value="SinR repressor dimerisation domain-like"/>
    <property type="match status" value="1"/>
</dbReference>
<dbReference type="GO" id="GO:0003677">
    <property type="term" value="F:DNA binding"/>
    <property type="evidence" value="ECO:0007669"/>
    <property type="project" value="UniProtKB-KW"/>
</dbReference>
<dbReference type="InterPro" id="IPR010982">
    <property type="entry name" value="Lambda_DNA-bd_dom_sf"/>
</dbReference>
<feature type="domain" description="Sin" evidence="3">
    <location>
        <begin position="66"/>
        <end position="104"/>
    </location>
</feature>
<dbReference type="GO" id="GO:0046983">
    <property type="term" value="F:protein dimerization activity"/>
    <property type="evidence" value="ECO:0007669"/>
    <property type="project" value="InterPro"/>
</dbReference>
<dbReference type="PANTHER" id="PTHR46797">
    <property type="entry name" value="HTH-TYPE TRANSCRIPTIONAL REGULATOR"/>
    <property type="match status" value="1"/>
</dbReference>
<dbReference type="InterPro" id="IPR036281">
    <property type="entry name" value="SinR/SinI_dimer_dom_sf"/>
</dbReference>
<comment type="caution">
    <text evidence="4">The sequence shown here is derived from an EMBL/GenBank/DDBJ whole genome shotgun (WGS) entry which is preliminary data.</text>
</comment>
<dbReference type="RefSeq" id="WP_163251529.1">
    <property type="nucleotide sequence ID" value="NZ_JAAIUV010000011.1"/>
</dbReference>
<name>A0A6B3TRF6_9BACI</name>
<dbReference type="InterPro" id="IPR050807">
    <property type="entry name" value="TransReg_Diox_bact_type"/>
</dbReference>
<dbReference type="EMBL" id="JAAIUV010000011">
    <property type="protein sequence ID" value="NEX78960.1"/>
    <property type="molecule type" value="Genomic_DNA"/>
</dbReference>
<reference evidence="4" key="1">
    <citation type="submission" date="2020-02" db="EMBL/GenBank/DDBJ databases">
        <title>Bacillus sedimentmangrovi sp. nov., isolated from sediment of the mangrove ecosystem.</title>
        <authorList>
            <person name="Liu G."/>
        </authorList>
    </citation>
    <scope>NUCLEOTIDE SEQUENCE [LARGE SCALE GENOMIC DNA]</scope>
    <source>
        <strain evidence="4">SgZ-7</strain>
    </source>
</reference>
<protein>
    <submittedName>
        <fullName evidence="4">Helix-turn-helix domain-containing protein</fullName>
    </submittedName>
</protein>
<dbReference type="CDD" id="cd00093">
    <property type="entry name" value="HTH_XRE"/>
    <property type="match status" value="1"/>
</dbReference>
<dbReference type="PANTHER" id="PTHR46797:SF1">
    <property type="entry name" value="METHYLPHOSPHONATE SYNTHASE"/>
    <property type="match status" value="1"/>
</dbReference>
<dbReference type="Pfam" id="PF01381">
    <property type="entry name" value="HTH_3"/>
    <property type="match status" value="1"/>
</dbReference>
<gene>
    <name evidence="4" type="ORF">G4Z05_08675</name>
</gene>
<sequence length="115" mass="13565">MLGERIKRLRIEKGFSMSDLARIAGVSKSYLSQIERGKQNNPSLQFLQKIAIPLETSLDYLLEEKEDQVNVQNTLDSEWQLLIQKAIQNGIDKEDFKEYLNFLKYQKWRNTKKDL</sequence>
<dbReference type="SUPFAM" id="SSF47413">
    <property type="entry name" value="lambda repressor-like DNA-binding domains"/>
    <property type="match status" value="1"/>
</dbReference>
<evidence type="ECO:0000313" key="4">
    <source>
        <dbReference type="EMBL" id="NEX78960.1"/>
    </source>
</evidence>
<evidence type="ECO:0000313" key="5">
    <source>
        <dbReference type="Proteomes" id="UP000481621"/>
    </source>
</evidence>
<dbReference type="Pfam" id="PF08671">
    <property type="entry name" value="SinI"/>
    <property type="match status" value="1"/>
</dbReference>
<evidence type="ECO:0000256" key="1">
    <source>
        <dbReference type="ARBA" id="ARBA00023125"/>
    </source>
</evidence>
<evidence type="ECO:0000259" key="2">
    <source>
        <dbReference type="PROSITE" id="PS50943"/>
    </source>
</evidence>
<dbReference type="GO" id="GO:0003700">
    <property type="term" value="F:DNA-binding transcription factor activity"/>
    <property type="evidence" value="ECO:0007669"/>
    <property type="project" value="TreeGrafter"/>
</dbReference>
<dbReference type="AlphaFoldDB" id="A0A6B3TRF6"/>
<dbReference type="Proteomes" id="UP000481621">
    <property type="component" value="Unassembled WGS sequence"/>
</dbReference>
<organism evidence="4 5">
    <name type="scientific">Neobacillus thermocopriae</name>
    <dbReference type="NCBI Taxonomy" id="1215031"/>
    <lineage>
        <taxon>Bacteria</taxon>
        <taxon>Bacillati</taxon>
        <taxon>Bacillota</taxon>
        <taxon>Bacilli</taxon>
        <taxon>Bacillales</taxon>
        <taxon>Bacillaceae</taxon>
        <taxon>Neobacillus</taxon>
    </lineage>
</organism>
<proteinExistence type="predicted"/>
<evidence type="ECO:0000259" key="3">
    <source>
        <dbReference type="PROSITE" id="PS51500"/>
    </source>
</evidence>
<dbReference type="GO" id="GO:0005829">
    <property type="term" value="C:cytosol"/>
    <property type="evidence" value="ECO:0007669"/>
    <property type="project" value="TreeGrafter"/>
</dbReference>
<keyword evidence="1" id="KW-0238">DNA-binding</keyword>
<dbReference type="InterPro" id="IPR001387">
    <property type="entry name" value="Cro/C1-type_HTH"/>
</dbReference>
<dbReference type="PROSITE" id="PS50943">
    <property type="entry name" value="HTH_CROC1"/>
    <property type="match status" value="1"/>
</dbReference>
<dbReference type="InterPro" id="IPR010981">
    <property type="entry name" value="SinR/SinI_dimer_dom"/>
</dbReference>
<dbReference type="Gene3D" id="1.10.260.40">
    <property type="entry name" value="lambda repressor-like DNA-binding domains"/>
    <property type="match status" value="1"/>
</dbReference>
<dbReference type="PROSITE" id="PS51500">
    <property type="entry name" value="SIN"/>
    <property type="match status" value="1"/>
</dbReference>
<accession>A0A6B3TRF6</accession>